<evidence type="ECO:0000313" key="1">
    <source>
        <dbReference type="EMBL" id="TGY06271.1"/>
    </source>
</evidence>
<dbReference type="RefSeq" id="WP_136010209.1">
    <property type="nucleotide sequence ID" value="NZ_SRYZ01000018.1"/>
</dbReference>
<comment type="caution">
    <text evidence="1">The sequence shown here is derived from an EMBL/GenBank/DDBJ whole genome shotgun (WGS) entry which is preliminary data.</text>
</comment>
<keyword evidence="2" id="KW-1185">Reference proteome</keyword>
<accession>A0A4S2AXT0</accession>
<gene>
    <name evidence="1" type="ORF">E5355_09705</name>
</gene>
<dbReference type="Proteomes" id="UP000310532">
    <property type="component" value="Unassembled WGS sequence"/>
</dbReference>
<protein>
    <submittedName>
        <fullName evidence="1">Uncharacterized protein</fullName>
    </submittedName>
</protein>
<sequence>MEKKGYGTGKRAKREIGKPLMVINIKQEIIDILQIANRRFMYNPKIGILILGDEMYGKNICSSHSQEFYVSKADGHFDDYLRGWIGVSKSYPRGVIHFAPAVSKEQFDRGFDSLQMFSKLDGVNGDTIIRGFCGLPEQRMSDLLPSSF</sequence>
<dbReference type="EMBL" id="SRYZ01000018">
    <property type="protein sequence ID" value="TGY06271.1"/>
    <property type="molecule type" value="Genomic_DNA"/>
</dbReference>
<evidence type="ECO:0000313" key="2">
    <source>
        <dbReference type="Proteomes" id="UP000310532"/>
    </source>
</evidence>
<proteinExistence type="predicted"/>
<dbReference type="AlphaFoldDB" id="A0A4S2AXT0"/>
<reference evidence="1 2" key="1">
    <citation type="submission" date="2019-04" db="EMBL/GenBank/DDBJ databases">
        <title>Microbes associate with the intestines of laboratory mice.</title>
        <authorList>
            <person name="Navarre W."/>
            <person name="Wong E."/>
            <person name="Huang K."/>
            <person name="Tropini C."/>
            <person name="Ng K."/>
            <person name="Yu B."/>
        </authorList>
    </citation>
    <scope>NUCLEOTIDE SEQUENCE [LARGE SCALE GENOMIC DNA]</scope>
    <source>
        <strain evidence="1 2">NM69_E16B</strain>
    </source>
</reference>
<name>A0A4S2AXT0_9BACE</name>
<organism evidence="1 2">
    <name type="scientific">Bacteroides muris</name>
    <name type="common">ex Afrizal et al. 2022</name>
    <dbReference type="NCBI Taxonomy" id="2516960"/>
    <lineage>
        <taxon>Bacteria</taxon>
        <taxon>Pseudomonadati</taxon>
        <taxon>Bacteroidota</taxon>
        <taxon>Bacteroidia</taxon>
        <taxon>Bacteroidales</taxon>
        <taxon>Bacteroidaceae</taxon>
        <taxon>Bacteroides</taxon>
    </lineage>
</organism>